<dbReference type="Proteomes" id="UP000525078">
    <property type="component" value="Unassembled WGS sequence"/>
</dbReference>
<dbReference type="EMBL" id="JAATIP010000290">
    <property type="protein sequence ID" value="KAF4353763.1"/>
    <property type="molecule type" value="Genomic_DNA"/>
</dbReference>
<comment type="caution">
    <text evidence="2">The sequence shown here is derived from an EMBL/GenBank/DDBJ whole genome shotgun (WGS) entry which is preliminary data.</text>
</comment>
<feature type="region of interest" description="Disordered" evidence="1">
    <location>
        <begin position="112"/>
        <end position="134"/>
    </location>
</feature>
<proteinExistence type="predicted"/>
<evidence type="ECO:0000256" key="1">
    <source>
        <dbReference type="SAM" id="MobiDB-lite"/>
    </source>
</evidence>
<dbReference type="Pfam" id="PF14009">
    <property type="entry name" value="PADRE"/>
    <property type="match status" value="1"/>
</dbReference>
<protein>
    <submittedName>
        <fullName evidence="2">Uncharacterized protein</fullName>
    </submittedName>
</protein>
<reference evidence="2 3" key="1">
    <citation type="journal article" date="2020" name="bioRxiv">
        <title>Sequence and annotation of 42 cannabis genomes reveals extensive copy number variation in cannabinoid synthesis and pathogen resistance genes.</title>
        <authorList>
            <person name="Mckernan K.J."/>
            <person name="Helbert Y."/>
            <person name="Kane L.T."/>
            <person name="Ebling H."/>
            <person name="Zhang L."/>
            <person name="Liu B."/>
            <person name="Eaton Z."/>
            <person name="Mclaughlin S."/>
            <person name="Kingan S."/>
            <person name="Baybayan P."/>
            <person name="Concepcion G."/>
            <person name="Jordan M."/>
            <person name="Riva A."/>
            <person name="Barbazuk W."/>
            <person name="Harkins T."/>
        </authorList>
    </citation>
    <scope>NUCLEOTIDE SEQUENCE [LARGE SCALE GENOMIC DNA]</scope>
    <source>
        <strain evidence="3">cv. Jamaican Lion 4</strain>
        <tissue evidence="2">Leaf</tissue>
    </source>
</reference>
<evidence type="ECO:0000313" key="3">
    <source>
        <dbReference type="Proteomes" id="UP000525078"/>
    </source>
</evidence>
<feature type="compositionally biased region" description="Polar residues" evidence="1">
    <location>
        <begin position="112"/>
        <end position="121"/>
    </location>
</feature>
<dbReference type="AlphaFoldDB" id="A0A7J6E5N4"/>
<accession>A0A7J6E5N4</accession>
<gene>
    <name evidence="2" type="ORF">F8388_024332</name>
</gene>
<dbReference type="PANTHER" id="PTHR33052">
    <property type="entry name" value="DUF4228 DOMAIN PROTEIN-RELATED"/>
    <property type="match status" value="1"/>
</dbReference>
<name>A0A7J6E5N4_CANSA</name>
<dbReference type="InterPro" id="IPR025322">
    <property type="entry name" value="PADRE_dom"/>
</dbReference>
<evidence type="ECO:0000313" key="2">
    <source>
        <dbReference type="EMBL" id="KAF4353763.1"/>
    </source>
</evidence>
<organism evidence="2 3">
    <name type="scientific">Cannabis sativa</name>
    <name type="common">Hemp</name>
    <name type="synonym">Marijuana</name>
    <dbReference type="NCBI Taxonomy" id="3483"/>
    <lineage>
        <taxon>Eukaryota</taxon>
        <taxon>Viridiplantae</taxon>
        <taxon>Streptophyta</taxon>
        <taxon>Embryophyta</taxon>
        <taxon>Tracheophyta</taxon>
        <taxon>Spermatophyta</taxon>
        <taxon>Magnoliopsida</taxon>
        <taxon>eudicotyledons</taxon>
        <taxon>Gunneridae</taxon>
        <taxon>Pentapetalae</taxon>
        <taxon>rosids</taxon>
        <taxon>fabids</taxon>
        <taxon>Rosales</taxon>
        <taxon>Cannabaceae</taxon>
        <taxon>Cannabis</taxon>
    </lineage>
</organism>
<sequence length="150" mass="17099">MAGSTTSKSLTNWLLCTNNSKNLFVKIVHPGGHVELHDRPIQASEIMFRSPRCYVAHPHVFRQPWATLSPETMLSLGHKYYVVPIATVRKLQRLSLRQSPVPLLLHQTTSSRSDQEFNVTKRNGGVSRSSRNRNIDRTNWLPRLGSINEE</sequence>